<reference evidence="1" key="1">
    <citation type="journal article" date="2014" name="Front. Microbiol.">
        <title>High frequency of phylogenetically diverse reductive dehalogenase-homologous genes in deep subseafloor sedimentary metagenomes.</title>
        <authorList>
            <person name="Kawai M."/>
            <person name="Futagami T."/>
            <person name="Toyoda A."/>
            <person name="Takaki Y."/>
            <person name="Nishi S."/>
            <person name="Hori S."/>
            <person name="Arai W."/>
            <person name="Tsubouchi T."/>
            <person name="Morono Y."/>
            <person name="Uchiyama I."/>
            <person name="Ito T."/>
            <person name="Fujiyama A."/>
            <person name="Inagaki F."/>
            <person name="Takami H."/>
        </authorList>
    </citation>
    <scope>NUCLEOTIDE SEQUENCE</scope>
    <source>
        <strain evidence="1">Expedition CK06-06</strain>
    </source>
</reference>
<accession>X1FMD6</accession>
<evidence type="ECO:0000313" key="1">
    <source>
        <dbReference type="EMBL" id="GAH30514.1"/>
    </source>
</evidence>
<evidence type="ECO:0008006" key="2">
    <source>
        <dbReference type="Google" id="ProtNLM"/>
    </source>
</evidence>
<organism evidence="1">
    <name type="scientific">marine sediment metagenome</name>
    <dbReference type="NCBI Taxonomy" id="412755"/>
    <lineage>
        <taxon>unclassified sequences</taxon>
        <taxon>metagenomes</taxon>
        <taxon>ecological metagenomes</taxon>
    </lineage>
</organism>
<protein>
    <recommendedName>
        <fullName evidence="2">TRAM domain-containing protein</fullName>
    </recommendedName>
</protein>
<dbReference type="AlphaFoldDB" id="X1FMD6"/>
<dbReference type="EMBL" id="BARU01001268">
    <property type="protein sequence ID" value="GAH30514.1"/>
    <property type="molecule type" value="Genomic_DNA"/>
</dbReference>
<comment type="caution">
    <text evidence="1">The sequence shown here is derived from an EMBL/GenBank/DDBJ whole genome shotgun (WGS) entry which is preliminary data.</text>
</comment>
<gene>
    <name evidence="1" type="ORF">S03H2_03434</name>
</gene>
<proteinExistence type="predicted"/>
<sequence length="86" mass="9813">MGDKIKKQRSQKMLALAKESAQNFNRQFLCKVMPVLWEKQTDGLWSGLTDNYIKVYTKSDKDLTNKLLPVKLVEVNRGGVRGEVAD</sequence>
<name>X1FMD6_9ZZZZ</name>